<evidence type="ECO:0000256" key="8">
    <source>
        <dbReference type="ARBA" id="ARBA00022691"/>
    </source>
</evidence>
<feature type="domain" description="Ribosomal RNA small subunit methyltransferase E PUA-like" evidence="13">
    <location>
        <begin position="29"/>
        <end position="72"/>
    </location>
</feature>
<comment type="catalytic activity">
    <reaction evidence="10">
        <text>uridine(1498) in 16S rRNA + S-adenosyl-L-methionine = N(3)-methyluridine(1498) in 16S rRNA + S-adenosyl-L-homocysteine + H(+)</text>
        <dbReference type="Rhea" id="RHEA:42920"/>
        <dbReference type="Rhea" id="RHEA-COMP:10283"/>
        <dbReference type="Rhea" id="RHEA-COMP:10284"/>
        <dbReference type="ChEBI" id="CHEBI:15378"/>
        <dbReference type="ChEBI" id="CHEBI:57856"/>
        <dbReference type="ChEBI" id="CHEBI:59789"/>
        <dbReference type="ChEBI" id="CHEBI:65315"/>
        <dbReference type="ChEBI" id="CHEBI:74502"/>
        <dbReference type="EC" id="2.1.1.193"/>
    </reaction>
</comment>
<dbReference type="RefSeq" id="XP_005849848.1">
    <property type="nucleotide sequence ID" value="XM_005849786.1"/>
</dbReference>
<evidence type="ECO:0000259" key="12">
    <source>
        <dbReference type="Pfam" id="PF04452"/>
    </source>
</evidence>
<gene>
    <name evidence="14" type="ORF">CHLNCDRAFT_143017</name>
</gene>
<comment type="similarity">
    <text evidence="2">Belongs to the RNA methyltransferase RsmE family.</text>
</comment>
<accession>E1Z9B1</accession>
<evidence type="ECO:0000256" key="7">
    <source>
        <dbReference type="ARBA" id="ARBA00022679"/>
    </source>
</evidence>
<dbReference type="GO" id="GO:0070475">
    <property type="term" value="P:rRNA base methylation"/>
    <property type="evidence" value="ECO:0007669"/>
    <property type="project" value="TreeGrafter"/>
</dbReference>
<keyword evidence="6" id="KW-0489">Methyltransferase</keyword>
<evidence type="ECO:0000256" key="11">
    <source>
        <dbReference type="SAM" id="MobiDB-lite"/>
    </source>
</evidence>
<dbReference type="InterPro" id="IPR046887">
    <property type="entry name" value="RsmE_PUA-like"/>
</dbReference>
<evidence type="ECO:0000313" key="14">
    <source>
        <dbReference type="EMBL" id="EFN57746.1"/>
    </source>
</evidence>
<dbReference type="InterPro" id="IPR029028">
    <property type="entry name" value="Alpha/beta_knot_MTases"/>
</dbReference>
<feature type="region of interest" description="Disordered" evidence="11">
    <location>
        <begin position="124"/>
        <end position="158"/>
    </location>
</feature>
<dbReference type="OrthoDB" id="3465at2759"/>
<dbReference type="PANTHER" id="PTHR30027:SF3">
    <property type="entry name" value="16S RRNA (URACIL(1498)-N(3))-METHYLTRANSFERASE"/>
    <property type="match status" value="1"/>
</dbReference>
<protein>
    <recommendedName>
        <fullName evidence="3">16S rRNA (uracil(1498)-N(3))-methyltransferase</fullName>
        <ecNumber evidence="3">2.1.1.193</ecNumber>
    </recommendedName>
</protein>
<name>E1Z9B1_CHLVA</name>
<dbReference type="NCBIfam" id="TIGR00046">
    <property type="entry name" value="RsmE family RNA methyltransferase"/>
    <property type="match status" value="1"/>
</dbReference>
<dbReference type="InParanoid" id="E1Z9B1"/>
<dbReference type="SUPFAM" id="SSF88697">
    <property type="entry name" value="PUA domain-like"/>
    <property type="match status" value="1"/>
</dbReference>
<evidence type="ECO:0000259" key="13">
    <source>
        <dbReference type="Pfam" id="PF20260"/>
    </source>
</evidence>
<dbReference type="InterPro" id="IPR029026">
    <property type="entry name" value="tRNA_m1G_MTases_N"/>
</dbReference>
<dbReference type="Proteomes" id="UP000008141">
    <property type="component" value="Unassembled WGS sequence"/>
</dbReference>
<dbReference type="GO" id="GO:0005737">
    <property type="term" value="C:cytoplasm"/>
    <property type="evidence" value="ECO:0007669"/>
    <property type="project" value="UniProtKB-SubCell"/>
</dbReference>
<sequence>MPPTSAPRPPRFYIPARLADAAPGAVLRLPAEESRHAAKTLRLRQGDRIELCDGSGFVALAEMGGVDRAGAVAQVLDAAQLVPAVGWQWRVACACGSLKGGRSDWLVEKCAELGAAAFTPLLTHRSPTIGGGGGRDDGRPAGRGAKQAGRRRGAPPAG</sequence>
<comment type="subcellular location">
    <subcellularLocation>
        <location evidence="1">Cytoplasm</location>
    </subcellularLocation>
</comment>
<reference evidence="14 15" key="1">
    <citation type="journal article" date="2010" name="Plant Cell">
        <title>The Chlorella variabilis NC64A genome reveals adaptation to photosymbiosis, coevolution with viruses, and cryptic sex.</title>
        <authorList>
            <person name="Blanc G."/>
            <person name="Duncan G."/>
            <person name="Agarkova I."/>
            <person name="Borodovsky M."/>
            <person name="Gurnon J."/>
            <person name="Kuo A."/>
            <person name="Lindquist E."/>
            <person name="Lucas S."/>
            <person name="Pangilinan J."/>
            <person name="Polle J."/>
            <person name="Salamov A."/>
            <person name="Terry A."/>
            <person name="Yamada T."/>
            <person name="Dunigan D.D."/>
            <person name="Grigoriev I.V."/>
            <person name="Claverie J.M."/>
            <person name="Van Etten J.L."/>
        </authorList>
    </citation>
    <scope>NUCLEOTIDE SEQUENCE [LARGE SCALE GENOMIC DNA]</scope>
    <source>
        <strain evidence="14 15">NC64A</strain>
    </source>
</reference>
<dbReference type="Pfam" id="PF04452">
    <property type="entry name" value="Methyltrans_RNA"/>
    <property type="match status" value="1"/>
</dbReference>
<dbReference type="Pfam" id="PF20260">
    <property type="entry name" value="PUA_4"/>
    <property type="match status" value="1"/>
</dbReference>
<dbReference type="SUPFAM" id="SSF75217">
    <property type="entry name" value="alpha/beta knot"/>
    <property type="match status" value="1"/>
</dbReference>
<dbReference type="eggNOG" id="ENOG502QPPV">
    <property type="taxonomic scope" value="Eukaryota"/>
</dbReference>
<dbReference type="GeneID" id="17356861"/>
<evidence type="ECO:0000256" key="6">
    <source>
        <dbReference type="ARBA" id="ARBA00022603"/>
    </source>
</evidence>
<dbReference type="GO" id="GO:0070042">
    <property type="term" value="F:rRNA (uridine-N3-)-methyltransferase activity"/>
    <property type="evidence" value="ECO:0007669"/>
    <property type="project" value="TreeGrafter"/>
</dbReference>
<evidence type="ECO:0000256" key="5">
    <source>
        <dbReference type="ARBA" id="ARBA00022552"/>
    </source>
</evidence>
<dbReference type="InterPro" id="IPR015947">
    <property type="entry name" value="PUA-like_sf"/>
</dbReference>
<feature type="compositionally biased region" description="Basic residues" evidence="11">
    <location>
        <begin position="148"/>
        <end position="158"/>
    </location>
</feature>
<evidence type="ECO:0000256" key="1">
    <source>
        <dbReference type="ARBA" id="ARBA00004496"/>
    </source>
</evidence>
<dbReference type="Gene3D" id="3.40.1280.10">
    <property type="match status" value="1"/>
</dbReference>
<dbReference type="PANTHER" id="PTHR30027">
    <property type="entry name" value="RIBOSOMAL RNA SMALL SUBUNIT METHYLTRANSFERASE E"/>
    <property type="match status" value="1"/>
</dbReference>
<dbReference type="KEGG" id="cvr:CHLNCDRAFT_143017"/>
<evidence type="ECO:0000256" key="9">
    <source>
        <dbReference type="ARBA" id="ARBA00025699"/>
    </source>
</evidence>
<dbReference type="EC" id="2.1.1.193" evidence="3"/>
<dbReference type="STRING" id="554065.E1Z9B1"/>
<comment type="function">
    <text evidence="9">Specifically methylates the N3 position of the uracil ring of uridine 1498 (m3U1498) in 16S rRNA. Acts on the fully assembled 30S ribosomal subunit.</text>
</comment>
<keyword evidence="8" id="KW-0949">S-adenosyl-L-methionine</keyword>
<organism evidence="15">
    <name type="scientific">Chlorella variabilis</name>
    <name type="common">Green alga</name>
    <dbReference type="NCBI Taxonomy" id="554065"/>
    <lineage>
        <taxon>Eukaryota</taxon>
        <taxon>Viridiplantae</taxon>
        <taxon>Chlorophyta</taxon>
        <taxon>core chlorophytes</taxon>
        <taxon>Trebouxiophyceae</taxon>
        <taxon>Chlorellales</taxon>
        <taxon>Chlorellaceae</taxon>
        <taxon>Chlorella clade</taxon>
        <taxon>Chlorella</taxon>
    </lineage>
</organism>
<keyword evidence="4" id="KW-0963">Cytoplasm</keyword>
<evidence type="ECO:0000313" key="15">
    <source>
        <dbReference type="Proteomes" id="UP000008141"/>
    </source>
</evidence>
<evidence type="ECO:0000256" key="4">
    <source>
        <dbReference type="ARBA" id="ARBA00022490"/>
    </source>
</evidence>
<keyword evidence="15" id="KW-1185">Reference proteome</keyword>
<dbReference type="InterPro" id="IPR046886">
    <property type="entry name" value="RsmE_MTase_dom"/>
</dbReference>
<dbReference type="EMBL" id="GL433839">
    <property type="protein sequence ID" value="EFN57746.1"/>
    <property type="molecule type" value="Genomic_DNA"/>
</dbReference>
<evidence type="ECO:0000256" key="2">
    <source>
        <dbReference type="ARBA" id="ARBA00005528"/>
    </source>
</evidence>
<proteinExistence type="inferred from homology"/>
<keyword evidence="5" id="KW-0698">rRNA processing</keyword>
<dbReference type="AlphaFoldDB" id="E1Z9B1"/>
<feature type="domain" description="Ribosomal RNA small subunit methyltransferase E methyltransferase" evidence="12">
    <location>
        <begin position="90"/>
        <end position="126"/>
    </location>
</feature>
<dbReference type="InterPro" id="IPR006700">
    <property type="entry name" value="RsmE"/>
</dbReference>
<keyword evidence="7" id="KW-0808">Transferase</keyword>
<evidence type="ECO:0000256" key="3">
    <source>
        <dbReference type="ARBA" id="ARBA00012328"/>
    </source>
</evidence>
<evidence type="ECO:0000256" key="10">
    <source>
        <dbReference type="ARBA" id="ARBA00047944"/>
    </source>
</evidence>